<dbReference type="Proteomes" id="UP000410492">
    <property type="component" value="Unassembled WGS sequence"/>
</dbReference>
<proteinExistence type="predicted"/>
<accession>A0A653D4L9</accession>
<organism evidence="1 2">
    <name type="scientific">Callosobruchus maculatus</name>
    <name type="common">Southern cowpea weevil</name>
    <name type="synonym">Pulse bruchid</name>
    <dbReference type="NCBI Taxonomy" id="64391"/>
    <lineage>
        <taxon>Eukaryota</taxon>
        <taxon>Metazoa</taxon>
        <taxon>Ecdysozoa</taxon>
        <taxon>Arthropoda</taxon>
        <taxon>Hexapoda</taxon>
        <taxon>Insecta</taxon>
        <taxon>Pterygota</taxon>
        <taxon>Neoptera</taxon>
        <taxon>Endopterygota</taxon>
        <taxon>Coleoptera</taxon>
        <taxon>Polyphaga</taxon>
        <taxon>Cucujiformia</taxon>
        <taxon>Chrysomeloidea</taxon>
        <taxon>Chrysomelidae</taxon>
        <taxon>Bruchinae</taxon>
        <taxon>Bruchini</taxon>
        <taxon>Callosobruchus</taxon>
    </lineage>
</organism>
<evidence type="ECO:0000313" key="2">
    <source>
        <dbReference type="Proteomes" id="UP000410492"/>
    </source>
</evidence>
<evidence type="ECO:0000313" key="1">
    <source>
        <dbReference type="EMBL" id="VEN54903.1"/>
    </source>
</evidence>
<protein>
    <submittedName>
        <fullName evidence="1">Uncharacterized protein</fullName>
    </submittedName>
</protein>
<keyword evidence="2" id="KW-1185">Reference proteome</keyword>
<dbReference type="AlphaFoldDB" id="A0A653D4L9"/>
<dbReference type="EMBL" id="CAACVG010010061">
    <property type="protein sequence ID" value="VEN54903.1"/>
    <property type="molecule type" value="Genomic_DNA"/>
</dbReference>
<feature type="non-terminal residue" evidence="1">
    <location>
        <position position="1"/>
    </location>
</feature>
<reference evidence="1 2" key="1">
    <citation type="submission" date="2019-01" db="EMBL/GenBank/DDBJ databases">
        <authorList>
            <person name="Sayadi A."/>
        </authorList>
    </citation>
    <scope>NUCLEOTIDE SEQUENCE [LARGE SCALE GENOMIC DNA]</scope>
</reference>
<sequence length="40" mass="4606">TSLLFSSNSFHWSETESVNTDHPLPKKTDKLTNKMILCVR</sequence>
<name>A0A653D4L9_CALMS</name>
<gene>
    <name evidence="1" type="ORF">CALMAC_LOCUS14245</name>
</gene>